<dbReference type="Proteomes" id="UP000474777">
    <property type="component" value="Unassembled WGS sequence"/>
</dbReference>
<dbReference type="Pfam" id="PF04020">
    <property type="entry name" value="Phage_holin_4_2"/>
    <property type="match status" value="1"/>
</dbReference>
<evidence type="ECO:0000313" key="3">
    <source>
        <dbReference type="Proteomes" id="UP000474777"/>
    </source>
</evidence>
<keyword evidence="1" id="KW-0812">Transmembrane</keyword>
<dbReference type="RefSeq" id="WP_163915860.1">
    <property type="nucleotide sequence ID" value="NZ_JAAGWD010000006.1"/>
</dbReference>
<feature type="transmembrane region" description="Helical" evidence="1">
    <location>
        <begin position="62"/>
        <end position="82"/>
    </location>
</feature>
<evidence type="ECO:0000313" key="2">
    <source>
        <dbReference type="EMBL" id="NEM98979.1"/>
    </source>
</evidence>
<sequence>MGFIIKLLLTGLAAVLASYILPGVHIDSFLTALILALVLALLNTFVKPILVILTIPVTIVTLGLFLLVINALIILLADYLIAGFDVSGFITALLFGIVMAIISAILDFIF</sequence>
<dbReference type="PANTHER" id="PTHR37309">
    <property type="entry name" value="SLR0284 PROTEIN"/>
    <property type="match status" value="1"/>
</dbReference>
<keyword evidence="3" id="KW-1185">Reference proteome</keyword>
<accession>A0A6B3LQB7</accession>
<organism evidence="2 3">
    <name type="scientific">Pontibacter burrus</name>
    <dbReference type="NCBI Taxonomy" id="2704466"/>
    <lineage>
        <taxon>Bacteria</taxon>
        <taxon>Pseudomonadati</taxon>
        <taxon>Bacteroidota</taxon>
        <taxon>Cytophagia</taxon>
        <taxon>Cytophagales</taxon>
        <taxon>Hymenobacteraceae</taxon>
        <taxon>Pontibacter</taxon>
    </lineage>
</organism>
<evidence type="ECO:0000256" key="1">
    <source>
        <dbReference type="SAM" id="Phobius"/>
    </source>
</evidence>
<gene>
    <name evidence="2" type="ORF">GXP69_14845</name>
</gene>
<comment type="caution">
    <text evidence="2">The sequence shown here is derived from an EMBL/GenBank/DDBJ whole genome shotgun (WGS) entry which is preliminary data.</text>
</comment>
<dbReference type="PANTHER" id="PTHR37309:SF1">
    <property type="entry name" value="SLR0284 PROTEIN"/>
    <property type="match status" value="1"/>
</dbReference>
<dbReference type="InterPro" id="IPR007165">
    <property type="entry name" value="Phage_holin_4_2"/>
</dbReference>
<proteinExistence type="predicted"/>
<dbReference type="EMBL" id="JAAGWD010000006">
    <property type="protein sequence ID" value="NEM98979.1"/>
    <property type="molecule type" value="Genomic_DNA"/>
</dbReference>
<feature type="transmembrane region" description="Helical" evidence="1">
    <location>
        <begin position="32"/>
        <end position="55"/>
    </location>
</feature>
<protein>
    <submittedName>
        <fullName evidence="2">Phage holin family protein</fullName>
    </submittedName>
</protein>
<feature type="transmembrane region" description="Helical" evidence="1">
    <location>
        <begin position="88"/>
        <end position="109"/>
    </location>
</feature>
<dbReference type="AlphaFoldDB" id="A0A6B3LQB7"/>
<keyword evidence="1" id="KW-1133">Transmembrane helix</keyword>
<reference evidence="2 3" key="1">
    <citation type="submission" date="2020-02" db="EMBL/GenBank/DDBJ databases">
        <authorList>
            <person name="Kim M.K."/>
        </authorList>
    </citation>
    <scope>NUCLEOTIDE SEQUENCE [LARGE SCALE GENOMIC DNA]</scope>
    <source>
        <strain evidence="2 3">BT327</strain>
    </source>
</reference>
<name>A0A6B3LQB7_9BACT</name>
<keyword evidence="1" id="KW-0472">Membrane</keyword>